<dbReference type="GO" id="GO:0004673">
    <property type="term" value="F:protein histidine kinase activity"/>
    <property type="evidence" value="ECO:0007669"/>
    <property type="project" value="UniProtKB-EC"/>
</dbReference>
<dbReference type="SMART" id="SM00387">
    <property type="entry name" value="HATPase_c"/>
    <property type="match status" value="1"/>
</dbReference>
<accession>A0A6L3W324</accession>
<dbReference type="SUPFAM" id="SSF55874">
    <property type="entry name" value="ATPase domain of HSP90 chaperone/DNA topoisomerase II/histidine kinase"/>
    <property type="match status" value="1"/>
</dbReference>
<feature type="region of interest" description="Disordered" evidence="6">
    <location>
        <begin position="412"/>
        <end position="485"/>
    </location>
</feature>
<evidence type="ECO:0000256" key="5">
    <source>
        <dbReference type="ARBA" id="ARBA00022777"/>
    </source>
</evidence>
<dbReference type="EC" id="2.7.13.3" evidence="2"/>
<dbReference type="AlphaFoldDB" id="A0A6L3W324"/>
<evidence type="ECO:0000256" key="2">
    <source>
        <dbReference type="ARBA" id="ARBA00012438"/>
    </source>
</evidence>
<organism evidence="9 10">
    <name type="scientific">Actinomadura montaniterrae</name>
    <dbReference type="NCBI Taxonomy" id="1803903"/>
    <lineage>
        <taxon>Bacteria</taxon>
        <taxon>Bacillati</taxon>
        <taxon>Actinomycetota</taxon>
        <taxon>Actinomycetes</taxon>
        <taxon>Streptosporangiales</taxon>
        <taxon>Thermomonosporaceae</taxon>
        <taxon>Actinomadura</taxon>
    </lineage>
</organism>
<keyword evidence="3" id="KW-0597">Phosphoprotein</keyword>
<evidence type="ECO:0000256" key="7">
    <source>
        <dbReference type="SAM" id="Phobius"/>
    </source>
</evidence>
<dbReference type="EMBL" id="WBMR01000017">
    <property type="protein sequence ID" value="KAB2385957.1"/>
    <property type="molecule type" value="Genomic_DNA"/>
</dbReference>
<evidence type="ECO:0000313" key="9">
    <source>
        <dbReference type="EMBL" id="KAB2385957.1"/>
    </source>
</evidence>
<keyword evidence="10" id="KW-1185">Reference proteome</keyword>
<name>A0A6L3W324_9ACTN</name>
<gene>
    <name evidence="9" type="ORF">F9B16_09175</name>
</gene>
<keyword evidence="7" id="KW-0812">Transmembrane</keyword>
<keyword evidence="9" id="KW-0067">ATP-binding</keyword>
<dbReference type="InterPro" id="IPR036890">
    <property type="entry name" value="HATPase_C_sf"/>
</dbReference>
<keyword evidence="4" id="KW-0808">Transferase</keyword>
<dbReference type="GO" id="GO:0000160">
    <property type="term" value="P:phosphorelay signal transduction system"/>
    <property type="evidence" value="ECO:0007669"/>
    <property type="project" value="TreeGrafter"/>
</dbReference>
<feature type="transmembrane region" description="Helical" evidence="7">
    <location>
        <begin position="70"/>
        <end position="94"/>
    </location>
</feature>
<dbReference type="InterPro" id="IPR003594">
    <property type="entry name" value="HATPase_dom"/>
</dbReference>
<evidence type="ECO:0000256" key="1">
    <source>
        <dbReference type="ARBA" id="ARBA00000085"/>
    </source>
</evidence>
<keyword evidence="7" id="KW-0472">Membrane</keyword>
<dbReference type="InterPro" id="IPR050428">
    <property type="entry name" value="TCS_sensor_his_kinase"/>
</dbReference>
<sequence>MPEFSPHDTAAERQGVRSPGIPLRRRRLGDARVVQLGLTVLPSVLMAALGLAAVMILIEAGASSHRARFALGLVGAAAVLILYGTVVSAATPAWRGRLTASAPLPETESAHLRLNELTSLVFSGREEVRELKRQIAIGEIPPHRPGASPPAPAADPVTHLAWELRESQKEAWNALVESAASSAREAPESGVDMFVKLSLRMQTLLHRALQRLDEMEGRVEDPELLKGLFKVDHLTARVRRQAESLAVIGGAAPRRQWSRPVSVYEVVRSAIAEVEHYDRVKVVLPVDGSLDGSAVADVVHLLAELVENATKFAPPGTEVLVRAETVTAGIAVEIEDRGLGIPADTRRRLNDLLTGGQRIDTGRLVKESRIGLLVVSALSCRHKIRVELRTNIYGGTQAVVVIPNELIGAETPGIGAHPAPPVGAYPSGPSGQRREQQATTAFPPDGHPSATPPMNVDGRPGLPRRRAQGRPVPEPPAAAAAPIGVADIQPNHALMAAFRKGLRDGDGATPGNDPKSAGA</sequence>
<reference evidence="9 10" key="1">
    <citation type="submission" date="2019-09" db="EMBL/GenBank/DDBJ databases">
        <title>Actinomadura physcomitrii sp. nov., a novel actinomycete isolated from moss [Physcomitrium sphaericum (Ludw) Fuernr].</title>
        <authorList>
            <person name="Liu C."/>
            <person name="Zhuang X."/>
        </authorList>
    </citation>
    <scope>NUCLEOTIDE SEQUENCE [LARGE SCALE GENOMIC DNA]</scope>
    <source>
        <strain evidence="9 10">CYP1-1B</strain>
    </source>
</reference>
<dbReference type="Proteomes" id="UP000483004">
    <property type="component" value="Unassembled WGS sequence"/>
</dbReference>
<protein>
    <recommendedName>
        <fullName evidence="2">histidine kinase</fullName>
        <ecNumber evidence="2">2.7.13.3</ecNumber>
    </recommendedName>
</protein>
<dbReference type="PANTHER" id="PTHR45436">
    <property type="entry name" value="SENSOR HISTIDINE KINASE YKOH"/>
    <property type="match status" value="1"/>
</dbReference>
<proteinExistence type="predicted"/>
<feature type="transmembrane region" description="Helical" evidence="7">
    <location>
        <begin position="33"/>
        <end position="58"/>
    </location>
</feature>
<evidence type="ECO:0000259" key="8">
    <source>
        <dbReference type="SMART" id="SM00387"/>
    </source>
</evidence>
<comment type="catalytic activity">
    <reaction evidence="1">
        <text>ATP + protein L-histidine = ADP + protein N-phospho-L-histidine.</text>
        <dbReference type="EC" id="2.7.13.3"/>
    </reaction>
</comment>
<evidence type="ECO:0000256" key="3">
    <source>
        <dbReference type="ARBA" id="ARBA00022553"/>
    </source>
</evidence>
<dbReference type="OrthoDB" id="3845898at2"/>
<feature type="domain" description="Histidine kinase/HSP90-like ATPase" evidence="8">
    <location>
        <begin position="293"/>
        <end position="406"/>
    </location>
</feature>
<keyword evidence="7" id="KW-1133">Transmembrane helix</keyword>
<comment type="caution">
    <text evidence="9">The sequence shown here is derived from an EMBL/GenBank/DDBJ whole genome shotgun (WGS) entry which is preliminary data.</text>
</comment>
<dbReference type="Gene3D" id="3.30.565.10">
    <property type="entry name" value="Histidine kinase-like ATPase, C-terminal domain"/>
    <property type="match status" value="1"/>
</dbReference>
<feature type="region of interest" description="Disordered" evidence="6">
    <location>
        <begin position="497"/>
        <end position="519"/>
    </location>
</feature>
<dbReference type="GO" id="GO:0005886">
    <property type="term" value="C:plasma membrane"/>
    <property type="evidence" value="ECO:0007669"/>
    <property type="project" value="TreeGrafter"/>
</dbReference>
<dbReference type="RefSeq" id="WP_151539568.1">
    <property type="nucleotide sequence ID" value="NZ_WBMR01000017.1"/>
</dbReference>
<evidence type="ECO:0000313" key="10">
    <source>
        <dbReference type="Proteomes" id="UP000483004"/>
    </source>
</evidence>
<keyword evidence="9" id="KW-0547">Nucleotide-binding</keyword>
<dbReference type="Pfam" id="PF02518">
    <property type="entry name" value="HATPase_c"/>
    <property type="match status" value="1"/>
</dbReference>
<evidence type="ECO:0000256" key="6">
    <source>
        <dbReference type="SAM" id="MobiDB-lite"/>
    </source>
</evidence>
<evidence type="ECO:0000256" key="4">
    <source>
        <dbReference type="ARBA" id="ARBA00022679"/>
    </source>
</evidence>
<dbReference type="PANTHER" id="PTHR45436:SF5">
    <property type="entry name" value="SENSOR HISTIDINE KINASE TRCS"/>
    <property type="match status" value="1"/>
</dbReference>
<dbReference type="GO" id="GO:0005524">
    <property type="term" value="F:ATP binding"/>
    <property type="evidence" value="ECO:0007669"/>
    <property type="project" value="UniProtKB-KW"/>
</dbReference>
<keyword evidence="5" id="KW-0418">Kinase</keyword>